<evidence type="ECO:0000256" key="5">
    <source>
        <dbReference type="ARBA" id="ARBA00023242"/>
    </source>
</evidence>
<dbReference type="PROSITE" id="PS00018">
    <property type="entry name" value="EF_HAND_1"/>
    <property type="match status" value="2"/>
</dbReference>
<dbReference type="PANTHER" id="PTHR23337">
    <property type="entry name" value="ZINC FINGER CW-TYPE COILED-COIL DOMAIN PROTEIN 1"/>
    <property type="match status" value="1"/>
</dbReference>
<dbReference type="InterPro" id="IPR018247">
    <property type="entry name" value="EF_Hand_1_Ca_BS"/>
</dbReference>
<dbReference type="Pfam" id="PF17942">
    <property type="entry name" value="Morc6_S5"/>
    <property type="match status" value="1"/>
</dbReference>
<dbReference type="InterPro" id="IPR002048">
    <property type="entry name" value="EF_hand_dom"/>
</dbReference>
<evidence type="ECO:0000313" key="8">
    <source>
        <dbReference type="Proteomes" id="UP000031443"/>
    </source>
</evidence>
<dbReference type="Gene3D" id="6.10.250.2320">
    <property type="match status" value="1"/>
</dbReference>
<proteinExistence type="predicted"/>
<dbReference type="Pfam" id="PF13499">
    <property type="entry name" value="EF-hand_7"/>
    <property type="match status" value="1"/>
</dbReference>
<dbReference type="PROSITE" id="PS50222">
    <property type="entry name" value="EF_HAND_2"/>
    <property type="match status" value="2"/>
</dbReference>
<reference evidence="8" key="1">
    <citation type="journal article" date="2013" name="Nat. Genet.">
        <title>The draft genomes of soft-shell turtle and green sea turtle yield insights into the development and evolution of the turtle-specific body plan.</title>
        <authorList>
            <person name="Wang Z."/>
            <person name="Pascual-Anaya J."/>
            <person name="Zadissa A."/>
            <person name="Li W."/>
            <person name="Niimura Y."/>
            <person name="Huang Z."/>
            <person name="Li C."/>
            <person name="White S."/>
            <person name="Xiong Z."/>
            <person name="Fang D."/>
            <person name="Wang B."/>
            <person name="Ming Y."/>
            <person name="Chen Y."/>
            <person name="Zheng Y."/>
            <person name="Kuraku S."/>
            <person name="Pignatelli M."/>
            <person name="Herrero J."/>
            <person name="Beal K."/>
            <person name="Nozawa M."/>
            <person name="Li Q."/>
            <person name="Wang J."/>
            <person name="Zhang H."/>
            <person name="Yu L."/>
            <person name="Shigenobu S."/>
            <person name="Wang J."/>
            <person name="Liu J."/>
            <person name="Flicek P."/>
            <person name="Searle S."/>
            <person name="Wang J."/>
            <person name="Kuratani S."/>
            <person name="Yin Y."/>
            <person name="Aken B."/>
            <person name="Zhang G."/>
            <person name="Irie N."/>
        </authorList>
    </citation>
    <scope>NUCLEOTIDE SEQUENCE [LARGE SCALE GENOMIC DNA]</scope>
</reference>
<dbReference type="EMBL" id="KB521139">
    <property type="protein sequence ID" value="EMP37851.1"/>
    <property type="molecule type" value="Genomic_DNA"/>
</dbReference>
<dbReference type="Proteomes" id="UP000031443">
    <property type="component" value="Unassembled WGS sequence"/>
</dbReference>
<dbReference type="InterPro" id="IPR041006">
    <property type="entry name" value="Morc_S5"/>
</dbReference>
<keyword evidence="3" id="KW-0106">Calcium</keyword>
<dbReference type="eggNOG" id="ENOG502SJZT">
    <property type="taxonomic scope" value="Eukaryota"/>
</dbReference>
<dbReference type="AlphaFoldDB" id="M7BIY5"/>
<dbReference type="CDD" id="cd00051">
    <property type="entry name" value="EFh"/>
    <property type="match status" value="2"/>
</dbReference>
<feature type="domain" description="EF-hand" evidence="6">
    <location>
        <begin position="486"/>
        <end position="521"/>
    </location>
</feature>
<dbReference type="Pfam" id="PF13202">
    <property type="entry name" value="EF-hand_5"/>
    <property type="match status" value="1"/>
</dbReference>
<evidence type="ECO:0000256" key="4">
    <source>
        <dbReference type="ARBA" id="ARBA00023054"/>
    </source>
</evidence>
<evidence type="ECO:0000256" key="2">
    <source>
        <dbReference type="ARBA" id="ARBA00022723"/>
    </source>
</evidence>
<dbReference type="GO" id="GO:0005509">
    <property type="term" value="F:calcium ion binding"/>
    <property type="evidence" value="ECO:0007669"/>
    <property type="project" value="InterPro"/>
</dbReference>
<evidence type="ECO:0000313" key="7">
    <source>
        <dbReference type="EMBL" id="EMP37851.1"/>
    </source>
</evidence>
<protein>
    <submittedName>
        <fullName evidence="7">MORC family CW-type zinc finger protein 2B</fullName>
    </submittedName>
</protein>
<evidence type="ECO:0000259" key="6">
    <source>
        <dbReference type="PROSITE" id="PS50222"/>
    </source>
</evidence>
<comment type="subcellular location">
    <subcellularLocation>
        <location evidence="1">Nucleus</location>
    </subcellularLocation>
</comment>
<dbReference type="FunFam" id="1.10.238.10:FF:000083">
    <property type="entry name" value="guanylyl cyclase-activating protein 1"/>
    <property type="match status" value="1"/>
</dbReference>
<gene>
    <name evidence="7" type="ORF">UY3_04916</name>
</gene>
<evidence type="ECO:0000256" key="3">
    <source>
        <dbReference type="ARBA" id="ARBA00022837"/>
    </source>
</evidence>
<dbReference type="InterPro" id="IPR011992">
    <property type="entry name" value="EF-hand-dom_pair"/>
</dbReference>
<accession>M7BIY5</accession>
<sequence length="1102" mass="124505">MPWEILTKVLAFRKLERSSDSTDSSPHTAIRSRTSRSVHAGALLRFWDSIMVTSADELCMVTCSLPRWPNRKSDSKVRGSFPVYLASASELRVLSRAVKMEHSGIAPGGQYRRIVSTVPQIRPGKADLSANPLVRAEQAVEEAKCQLKHLEGSLLHEVNQISALQGKSEICSPSVWVLLGSQREAQRLDYILELRRPKKLYLMFGINIENRSHDGMFIYNNSRLVRMYEKVGPHLKQGSRFSGGAVGMVDMPLEALEPTHNKQAFVNVKEYNRLLTSMEHYLIQYWKDIGISQKGVTSFWNEFGYLSDKWLEKPSDAIQYKRRRAVEIPALVQCGSFGGKQKQCDLQRYISFDRKDATKIKGNNLPSSKLESALAEDPKGCAEGKVQVPMQEMGAVAHIEESSQCMSAKKTIETLTSLLSQFVMYVFLKLLCMTIGNLSERTGLQGLTQDANKYVEQVFHTFDMNKDGFIDFLEFIAAINLVIRGKIDQKLKWYFKLYDADGNGTIDKKELLSIFMAIQAINGNQSMTPEEFTNMVFQKIDVNNDDGQILGTGDKSQQGSRIDAASSVELGYNYPFEDDILVSMESLTYDTPIDKITVPRHIPFLEKNETGYDSFMEEYQSANEECSWNNVTLADLYPGMVETLSKLMNKHSQKKAADSIIRHYKYRGWPPRKSKLNVTIERIRRFRTSKLKPMLPNTNSNDHKLPVGNNLNESNQLLQDGKCLTQCVTNGESGVVSYPHVNTSEMEIDWPRNLEDNSYIQRIDQNISESVFPNVTARTEETFLTEGPSQTTMTLHDSKGSPNGKLPEVLSLGCSSVTCTTSPCLVKESKNGKIDNTAFDGTSGFHLSTCNLNGDANTFPPLNSYSLVRTSNALIRNPEIKTFRGGVSLQRSHSFSSLPVNQSPVKTRQKCEEEFEKLYQKLCPKELQKPLKIRKPPSNPKEKERLIKSYFCNSVKSHKKYDSAFDEVYQRLCSEGFPKLPTFLRASNLRKYEGIQMSETVNALINSPIRTLPAVTRIKRVADFHNEDLLSSPVKRLKNIPEDFFPRASNQSPHRKNINPQTTGLDFSSVMDGIVPGIFDSPNCQSQASENFVRRLLLYYFG</sequence>
<dbReference type="SMART" id="SM00054">
    <property type="entry name" value="EFh"/>
    <property type="match status" value="2"/>
</dbReference>
<evidence type="ECO:0000256" key="1">
    <source>
        <dbReference type="ARBA" id="ARBA00004123"/>
    </source>
</evidence>
<keyword evidence="5" id="KW-0539">Nucleus</keyword>
<keyword evidence="8" id="KW-1185">Reference proteome</keyword>
<dbReference type="SUPFAM" id="SSF47473">
    <property type="entry name" value="EF-hand"/>
    <property type="match status" value="1"/>
</dbReference>
<name>M7BIY5_CHEMY</name>
<dbReference type="Gene3D" id="1.10.238.10">
    <property type="entry name" value="EF-hand"/>
    <property type="match status" value="2"/>
</dbReference>
<dbReference type="GO" id="GO:0005634">
    <property type="term" value="C:nucleus"/>
    <property type="evidence" value="ECO:0007669"/>
    <property type="project" value="UniProtKB-SubCell"/>
</dbReference>
<dbReference type="PRINTS" id="PR00450">
    <property type="entry name" value="RECOVERIN"/>
</dbReference>
<keyword evidence="2" id="KW-0479">Metal-binding</keyword>
<organism evidence="7 8">
    <name type="scientific">Chelonia mydas</name>
    <name type="common">Green sea-turtle</name>
    <name type="synonym">Chelonia agassizi</name>
    <dbReference type="NCBI Taxonomy" id="8469"/>
    <lineage>
        <taxon>Eukaryota</taxon>
        <taxon>Metazoa</taxon>
        <taxon>Chordata</taxon>
        <taxon>Craniata</taxon>
        <taxon>Vertebrata</taxon>
        <taxon>Euteleostomi</taxon>
        <taxon>Archelosauria</taxon>
        <taxon>Testudinata</taxon>
        <taxon>Testudines</taxon>
        <taxon>Cryptodira</taxon>
        <taxon>Durocryptodira</taxon>
        <taxon>Americhelydia</taxon>
        <taxon>Chelonioidea</taxon>
        <taxon>Cheloniidae</taxon>
        <taxon>Chelonia</taxon>
    </lineage>
</organism>
<dbReference type="PANTHER" id="PTHR23337:SF7">
    <property type="entry name" value="ATPASE MORC2"/>
    <property type="match status" value="1"/>
</dbReference>
<keyword evidence="4" id="KW-0175">Coiled coil</keyword>
<feature type="domain" description="EF-hand" evidence="6">
    <location>
        <begin position="450"/>
        <end position="485"/>
    </location>
</feature>